<proteinExistence type="inferred from homology"/>
<dbReference type="Proteomes" id="UP001165366">
    <property type="component" value="Unassembled WGS sequence"/>
</dbReference>
<feature type="chain" id="PRO_5047096001" evidence="2">
    <location>
        <begin position="20"/>
        <end position="362"/>
    </location>
</feature>
<dbReference type="Gene3D" id="2.40.30.170">
    <property type="match status" value="1"/>
</dbReference>
<sequence>MKNIQTAIIVIFAFGFLYACETETAEVEQAVKTVNVETQKVEPEIFESYLQQVGMVTTNRDVRVSSEVSGRIVNLNKEEGEQVQEGETVIKVDDRKLQQELNRLQATTSQSKENYERLKRLYEEQDIGSEIDYLNAKYAYEQNLAALESIRVDLENTSISAPFTGILETVLTEVGEMVSPGTPVFRLISRQSKKVELGVPARFAGSVDLGDMAEVWFDYDTETRYQLPVTFIGNTIDPMNRTFTVEIDLPAELNQVKIDMIANVRLRTERIEDAIVVGEEYVFQKGGNNVVYVSSQDEQGNPIAVERVVSLGSAYGNNIVIRNGLATGDELVTVGASYLQDGSRIVNVEDEQSQMVAEQESE</sequence>
<keyword evidence="5" id="KW-1185">Reference proteome</keyword>
<dbReference type="Gene3D" id="2.40.420.20">
    <property type="match status" value="1"/>
</dbReference>
<feature type="signal peptide" evidence="2">
    <location>
        <begin position="1"/>
        <end position="19"/>
    </location>
</feature>
<dbReference type="EMBL" id="JAKLWS010000003">
    <property type="protein sequence ID" value="MCG2587692.1"/>
    <property type="molecule type" value="Genomic_DNA"/>
</dbReference>
<protein>
    <submittedName>
        <fullName evidence="4">Efflux RND transporter periplasmic adaptor subunit</fullName>
    </submittedName>
</protein>
<evidence type="ECO:0000256" key="2">
    <source>
        <dbReference type="SAM" id="SignalP"/>
    </source>
</evidence>
<dbReference type="InterPro" id="IPR058625">
    <property type="entry name" value="MdtA-like_BSH"/>
</dbReference>
<organism evidence="4 5">
    <name type="scientific">Rhodohalobacter sulfatireducens</name>
    <dbReference type="NCBI Taxonomy" id="2911366"/>
    <lineage>
        <taxon>Bacteria</taxon>
        <taxon>Pseudomonadati</taxon>
        <taxon>Balneolota</taxon>
        <taxon>Balneolia</taxon>
        <taxon>Balneolales</taxon>
        <taxon>Balneolaceae</taxon>
        <taxon>Rhodohalobacter</taxon>
    </lineage>
</organism>
<comment type="caution">
    <text evidence="4">The sequence shown here is derived from an EMBL/GenBank/DDBJ whole genome shotgun (WGS) entry which is preliminary data.</text>
</comment>
<keyword evidence="2" id="KW-0732">Signal</keyword>
<dbReference type="Pfam" id="PF25917">
    <property type="entry name" value="BSH_RND"/>
    <property type="match status" value="1"/>
</dbReference>
<evidence type="ECO:0000259" key="3">
    <source>
        <dbReference type="Pfam" id="PF25917"/>
    </source>
</evidence>
<comment type="similarity">
    <text evidence="1">Belongs to the membrane fusion protein (MFP) (TC 8.A.1) family.</text>
</comment>
<dbReference type="PANTHER" id="PTHR30469">
    <property type="entry name" value="MULTIDRUG RESISTANCE PROTEIN MDTA"/>
    <property type="match status" value="1"/>
</dbReference>
<dbReference type="Gene3D" id="2.40.50.100">
    <property type="match status" value="1"/>
</dbReference>
<dbReference type="SUPFAM" id="SSF111369">
    <property type="entry name" value="HlyD-like secretion proteins"/>
    <property type="match status" value="1"/>
</dbReference>
<dbReference type="Gene3D" id="1.10.287.470">
    <property type="entry name" value="Helix hairpin bin"/>
    <property type="match status" value="1"/>
</dbReference>
<gene>
    <name evidence="4" type="ORF">L6773_03875</name>
</gene>
<dbReference type="NCBIfam" id="TIGR01730">
    <property type="entry name" value="RND_mfp"/>
    <property type="match status" value="1"/>
</dbReference>
<evidence type="ECO:0000256" key="1">
    <source>
        <dbReference type="ARBA" id="ARBA00009477"/>
    </source>
</evidence>
<dbReference type="PANTHER" id="PTHR30469:SF15">
    <property type="entry name" value="HLYD FAMILY OF SECRETION PROTEINS"/>
    <property type="match status" value="1"/>
</dbReference>
<dbReference type="RefSeq" id="WP_237852535.1">
    <property type="nucleotide sequence ID" value="NZ_JAKLWS010000003.1"/>
</dbReference>
<feature type="domain" description="Multidrug resistance protein MdtA-like barrel-sandwich hybrid" evidence="3">
    <location>
        <begin position="60"/>
        <end position="184"/>
    </location>
</feature>
<dbReference type="InterPro" id="IPR006143">
    <property type="entry name" value="RND_pump_MFP"/>
</dbReference>
<name>A0ABS9KA55_9BACT</name>
<reference evidence="4" key="1">
    <citation type="submission" date="2022-01" db="EMBL/GenBank/DDBJ databases">
        <authorList>
            <person name="Wang Y."/>
        </authorList>
    </citation>
    <scope>NUCLEOTIDE SEQUENCE</scope>
    <source>
        <strain evidence="4">WB101</strain>
    </source>
</reference>
<dbReference type="PROSITE" id="PS51257">
    <property type="entry name" value="PROKAR_LIPOPROTEIN"/>
    <property type="match status" value="1"/>
</dbReference>
<evidence type="ECO:0000313" key="4">
    <source>
        <dbReference type="EMBL" id="MCG2587692.1"/>
    </source>
</evidence>
<accession>A0ABS9KA55</accession>
<reference evidence="4" key="2">
    <citation type="submission" date="2024-05" db="EMBL/GenBank/DDBJ databases">
        <title>Rhodohalobacter halophilus gen. nov., sp. nov., a moderately halophilic member of the family Balneolaceae.</title>
        <authorList>
            <person name="Xia J."/>
        </authorList>
    </citation>
    <scope>NUCLEOTIDE SEQUENCE</scope>
    <source>
        <strain evidence="4">WB101</strain>
    </source>
</reference>
<evidence type="ECO:0000313" key="5">
    <source>
        <dbReference type="Proteomes" id="UP001165366"/>
    </source>
</evidence>